<name>A0A1X6ZG09_9RHOB</name>
<gene>
    <name evidence="2" type="ORF">PSM7751_02421</name>
</gene>
<dbReference type="RefSeq" id="WP_143515611.1">
    <property type="nucleotide sequence ID" value="NZ_FWFN01000004.1"/>
</dbReference>
<feature type="region of interest" description="Disordered" evidence="1">
    <location>
        <begin position="78"/>
        <end position="165"/>
    </location>
</feature>
<dbReference type="EMBL" id="FWFN01000004">
    <property type="protein sequence ID" value="SLN49915.1"/>
    <property type="molecule type" value="Genomic_DNA"/>
</dbReference>
<dbReference type="AlphaFoldDB" id="A0A1X6ZG09"/>
<sequence>MNWNYRVIPAPVKGRRARGVKGAEAQFALAVETVINEMAARGWEYCRAEMLPQEERRSRVTYRNLLVFRREAGLAAPEGTEELSLREPVAERPGPGGRLRSGVGRLLDGVLARPGKRQEPVVAKGEAPLFQHEEMRRPSRPLTATPDEDEGRAPKAPVADPRTQD</sequence>
<evidence type="ECO:0008006" key="4">
    <source>
        <dbReference type="Google" id="ProtNLM"/>
    </source>
</evidence>
<keyword evidence="3" id="KW-1185">Reference proteome</keyword>
<proteinExistence type="predicted"/>
<protein>
    <recommendedName>
        <fullName evidence="4">DUF4177 domain-containing protein</fullName>
    </recommendedName>
</protein>
<dbReference type="Proteomes" id="UP000193963">
    <property type="component" value="Unassembled WGS sequence"/>
</dbReference>
<feature type="compositionally biased region" description="Low complexity" evidence="1">
    <location>
        <begin position="100"/>
        <end position="111"/>
    </location>
</feature>
<accession>A0A1X6ZG09</accession>
<evidence type="ECO:0000313" key="2">
    <source>
        <dbReference type="EMBL" id="SLN49915.1"/>
    </source>
</evidence>
<evidence type="ECO:0000256" key="1">
    <source>
        <dbReference type="SAM" id="MobiDB-lite"/>
    </source>
</evidence>
<dbReference type="OrthoDB" id="7658888at2"/>
<evidence type="ECO:0000313" key="3">
    <source>
        <dbReference type="Proteomes" id="UP000193963"/>
    </source>
</evidence>
<organism evidence="2 3">
    <name type="scientific">Pseudooceanicola marinus</name>
    <dbReference type="NCBI Taxonomy" id="396013"/>
    <lineage>
        <taxon>Bacteria</taxon>
        <taxon>Pseudomonadati</taxon>
        <taxon>Pseudomonadota</taxon>
        <taxon>Alphaproteobacteria</taxon>
        <taxon>Rhodobacterales</taxon>
        <taxon>Paracoccaceae</taxon>
        <taxon>Pseudooceanicola</taxon>
    </lineage>
</organism>
<reference evidence="3" key="1">
    <citation type="submission" date="2017-03" db="EMBL/GenBank/DDBJ databases">
        <authorList>
            <person name="Rodrigo-Torres L."/>
            <person name="Arahal R.D."/>
            <person name="Lucena T."/>
        </authorList>
    </citation>
    <scope>NUCLEOTIDE SEQUENCE [LARGE SCALE GENOMIC DNA]</scope>
    <source>
        <strain evidence="3">CECT 7751</strain>
    </source>
</reference>